<reference evidence="1 2" key="1">
    <citation type="submission" date="2021-03" db="EMBL/GenBank/DDBJ databases">
        <title>Metabolic Capacity of the Antarctic Cyanobacterium Phormidium pseudopriestleyi that Sustains Oxygenic Photosynthesis in the Presence of Hydrogen Sulfide.</title>
        <authorList>
            <person name="Lumian J.E."/>
            <person name="Jungblut A.D."/>
            <person name="Dillon M.L."/>
            <person name="Hawes I."/>
            <person name="Doran P.T."/>
            <person name="Mackey T.J."/>
            <person name="Dick G.J."/>
            <person name="Grettenberger C.L."/>
            <person name="Sumner D.Y."/>
        </authorList>
    </citation>
    <scope>NUCLEOTIDE SEQUENCE [LARGE SCALE GENOMIC DNA]</scope>
    <source>
        <strain evidence="1 2">FRX01</strain>
    </source>
</reference>
<gene>
    <name evidence="1" type="ORF">J0895_08235</name>
</gene>
<organism evidence="1 2">
    <name type="scientific">Phormidium pseudopriestleyi FRX01</name>
    <dbReference type="NCBI Taxonomy" id="1759528"/>
    <lineage>
        <taxon>Bacteria</taxon>
        <taxon>Bacillati</taxon>
        <taxon>Cyanobacteriota</taxon>
        <taxon>Cyanophyceae</taxon>
        <taxon>Oscillatoriophycideae</taxon>
        <taxon>Oscillatoriales</taxon>
        <taxon>Oscillatoriaceae</taxon>
        <taxon>Phormidium</taxon>
    </lineage>
</organism>
<evidence type="ECO:0000313" key="1">
    <source>
        <dbReference type="EMBL" id="MBO0349090.1"/>
    </source>
</evidence>
<dbReference type="Proteomes" id="UP000664844">
    <property type="component" value="Unassembled WGS sequence"/>
</dbReference>
<accession>A0ABS3FPQ4</accession>
<dbReference type="EMBL" id="JAFLQW010000226">
    <property type="protein sequence ID" value="MBO0349090.1"/>
    <property type="molecule type" value="Genomic_DNA"/>
</dbReference>
<evidence type="ECO:0000313" key="2">
    <source>
        <dbReference type="Proteomes" id="UP000664844"/>
    </source>
</evidence>
<proteinExistence type="predicted"/>
<dbReference type="RefSeq" id="WP_207087626.1">
    <property type="nucleotide sequence ID" value="NZ_JAFLQW010000226.1"/>
</dbReference>
<name>A0ABS3FPQ4_9CYAN</name>
<keyword evidence="2" id="KW-1185">Reference proteome</keyword>
<protein>
    <submittedName>
        <fullName evidence="1">Uncharacterized protein</fullName>
    </submittedName>
</protein>
<comment type="caution">
    <text evidence="1">The sequence shown here is derived from an EMBL/GenBank/DDBJ whole genome shotgun (WGS) entry which is preliminary data.</text>
</comment>
<sequence>MLTNSINLWKCTGAIALTFVAFNVIPAFANSANFEPLILSRGFPPSSGVVSGFTGGSISLPAVTTVRDRHNQLCLGFGDPTPDHIMELRANFPRLTVELNSRGVDTTLIIRGPDNTFRCGDNTELSQDARVTDPDWQQGTYQIWVGTKQMGVRRRYRLSVRE</sequence>